<evidence type="ECO:0000313" key="6">
    <source>
        <dbReference type="Proteomes" id="UP000242450"/>
    </source>
</evidence>
<gene>
    <name evidence="5" type="ORF">Celaphus_00010384</name>
</gene>
<comment type="subcellular location">
    <subcellularLocation>
        <location evidence="1">Secreted</location>
    </subcellularLocation>
</comment>
<dbReference type="PROSITE" id="PS50092">
    <property type="entry name" value="TSP1"/>
    <property type="match status" value="3"/>
</dbReference>
<reference evidence="5 6" key="1">
    <citation type="journal article" date="2018" name="Mol. Genet. Genomics">
        <title>The red deer Cervus elaphus genome CerEla1.0: sequencing, annotating, genes, and chromosomes.</title>
        <authorList>
            <person name="Bana N.A."/>
            <person name="Nyiri A."/>
            <person name="Nagy J."/>
            <person name="Frank K."/>
            <person name="Nagy T."/>
            <person name="Steger V."/>
            <person name="Schiller M."/>
            <person name="Lakatos P."/>
            <person name="Sugar L."/>
            <person name="Horn P."/>
            <person name="Barta E."/>
            <person name="Orosz L."/>
        </authorList>
    </citation>
    <scope>NUCLEOTIDE SEQUENCE [LARGE SCALE GENOMIC DNA]</scope>
    <source>
        <strain evidence="5">Hungarian</strain>
    </source>
</reference>
<dbReference type="Pfam" id="PF19030">
    <property type="entry name" value="TSP1_ADAMTS"/>
    <property type="match status" value="4"/>
</dbReference>
<name>A0A212C9C1_CEREH</name>
<dbReference type="GO" id="GO:0005576">
    <property type="term" value="C:extracellular region"/>
    <property type="evidence" value="ECO:0007669"/>
    <property type="project" value="UniProtKB-SubCell"/>
</dbReference>
<dbReference type="EMBL" id="MKHE01000024">
    <property type="protein sequence ID" value="OWK02588.1"/>
    <property type="molecule type" value="Genomic_DNA"/>
</dbReference>
<evidence type="ECO:0000256" key="1">
    <source>
        <dbReference type="ARBA" id="ARBA00004613"/>
    </source>
</evidence>
<keyword evidence="6" id="KW-1185">Reference proteome</keyword>
<feature type="region of interest" description="Disordered" evidence="4">
    <location>
        <begin position="326"/>
        <end position="359"/>
    </location>
</feature>
<dbReference type="PANTHER" id="PTHR13723:SF281">
    <property type="entry name" value="PAPILIN"/>
    <property type="match status" value="1"/>
</dbReference>
<protein>
    <submittedName>
        <fullName evidence="5">ADAMTS9</fullName>
    </submittedName>
</protein>
<dbReference type="GO" id="GO:0006508">
    <property type="term" value="P:proteolysis"/>
    <property type="evidence" value="ECO:0007669"/>
    <property type="project" value="TreeGrafter"/>
</dbReference>
<dbReference type="SUPFAM" id="SSF82895">
    <property type="entry name" value="TSP-1 type 1 repeat"/>
    <property type="match status" value="3"/>
</dbReference>
<evidence type="ECO:0000256" key="3">
    <source>
        <dbReference type="ARBA" id="ARBA00023145"/>
    </source>
</evidence>
<dbReference type="OrthoDB" id="5948003at2759"/>
<dbReference type="GO" id="GO:0031012">
    <property type="term" value="C:extracellular matrix"/>
    <property type="evidence" value="ECO:0007669"/>
    <property type="project" value="TreeGrafter"/>
</dbReference>
<dbReference type="GO" id="GO:0004222">
    <property type="term" value="F:metalloendopeptidase activity"/>
    <property type="evidence" value="ECO:0007669"/>
    <property type="project" value="TreeGrafter"/>
</dbReference>
<dbReference type="Proteomes" id="UP000242450">
    <property type="component" value="Chromosome 24"/>
</dbReference>
<dbReference type="GO" id="GO:0030198">
    <property type="term" value="P:extracellular matrix organization"/>
    <property type="evidence" value="ECO:0007669"/>
    <property type="project" value="TreeGrafter"/>
</dbReference>
<keyword evidence="2" id="KW-0964">Secreted</keyword>
<keyword evidence="3" id="KW-0865">Zymogen</keyword>
<organism evidence="5 6">
    <name type="scientific">Cervus elaphus hippelaphus</name>
    <name type="common">European red deer</name>
    <dbReference type="NCBI Taxonomy" id="46360"/>
    <lineage>
        <taxon>Eukaryota</taxon>
        <taxon>Metazoa</taxon>
        <taxon>Chordata</taxon>
        <taxon>Craniata</taxon>
        <taxon>Vertebrata</taxon>
        <taxon>Euteleostomi</taxon>
        <taxon>Mammalia</taxon>
        <taxon>Eutheria</taxon>
        <taxon>Laurasiatheria</taxon>
        <taxon>Artiodactyla</taxon>
        <taxon>Ruminantia</taxon>
        <taxon>Pecora</taxon>
        <taxon>Cervidae</taxon>
        <taxon>Cervinae</taxon>
        <taxon>Cervus</taxon>
    </lineage>
</organism>
<comment type="caution">
    <text evidence="5">The sequence shown here is derived from an EMBL/GenBank/DDBJ whole genome shotgun (WGS) entry which is preliminary data.</text>
</comment>
<accession>A0A212C9C1</accession>
<dbReference type="Gene3D" id="2.20.100.10">
    <property type="entry name" value="Thrombospondin type-1 (TSP1) repeat"/>
    <property type="match status" value="3"/>
</dbReference>
<dbReference type="InterPro" id="IPR036383">
    <property type="entry name" value="TSP1_rpt_sf"/>
</dbReference>
<evidence type="ECO:0000256" key="4">
    <source>
        <dbReference type="SAM" id="MobiDB-lite"/>
    </source>
</evidence>
<evidence type="ECO:0000313" key="5">
    <source>
        <dbReference type="EMBL" id="OWK02588.1"/>
    </source>
</evidence>
<dbReference type="FunFam" id="2.20.100.10:FF:000010">
    <property type="entry name" value="ADAM metallopeptidase with thrombospondin type 1 motif 9"/>
    <property type="match status" value="2"/>
</dbReference>
<dbReference type="AlphaFoldDB" id="A0A212C9C1"/>
<evidence type="ECO:0000256" key="2">
    <source>
        <dbReference type="ARBA" id="ARBA00022525"/>
    </source>
</evidence>
<sequence length="383" mass="42768">MKFKSCNTEPCPKQKRDFRDEQCAHFDGKHFNINGLHPNVRWVPKYSGSYNVVVLIPAGATNIDVRQHSFSGKSEDDNYLAHPATAMRVPASGGSLGRPEAPQNHLIANRWHVASRGECSAQCGLGYRTLDIYCAKYSRLDGKTEKVDDGFCSSHPKPSNQEKCSGECNTGGWRYSAWTECSKSCDGGTQRRRAICVNTRNDVLDDSKCTHQEKVTIQKCSELSCPEWKSGDWSECLVTCGKGHKHRQVWCQFGEDRLNDRTCDPETKPTSMQTCQQPECASWQAGTWGQCSVTCGQGYQLRAVKCIIGTYMSVVDDNDCNAATRPTDTQDCELPSCHPPPAAPEARRSTHSAPRTQWRFGSWTPVRSRMEEVERVEGEADIP</sequence>
<dbReference type="SMART" id="SM00209">
    <property type="entry name" value="TSP1"/>
    <property type="match status" value="3"/>
</dbReference>
<proteinExistence type="predicted"/>
<dbReference type="InterPro" id="IPR050439">
    <property type="entry name" value="ADAMTS_ADAMTS-like"/>
</dbReference>
<dbReference type="InterPro" id="IPR000884">
    <property type="entry name" value="TSP1_rpt"/>
</dbReference>
<dbReference type="FunFam" id="2.20.100.10:FF:000040">
    <property type="entry name" value="ADAM metallopeptidase with thrombospondin type 1 motif 9"/>
    <property type="match status" value="1"/>
</dbReference>
<dbReference type="PANTHER" id="PTHR13723">
    <property type="entry name" value="ADAMTS A DISINTEGRIN AND METALLOPROTEASE WITH THROMBOSPONDIN MOTIFS PROTEASE"/>
    <property type="match status" value="1"/>
</dbReference>